<dbReference type="RefSeq" id="WP_209352605.1">
    <property type="nucleotide sequence ID" value="NZ_JAGIYZ010000014.1"/>
</dbReference>
<dbReference type="Proteomes" id="UP000680815">
    <property type="component" value="Unassembled WGS sequence"/>
</dbReference>
<keyword evidence="3" id="KW-1185">Reference proteome</keyword>
<gene>
    <name evidence="2" type="ORF">J5Y09_14920</name>
</gene>
<evidence type="ECO:0000313" key="2">
    <source>
        <dbReference type="EMBL" id="MBP0465215.1"/>
    </source>
</evidence>
<feature type="chain" id="PRO_5045486399" evidence="1">
    <location>
        <begin position="19"/>
        <end position="399"/>
    </location>
</feature>
<comment type="caution">
    <text evidence="2">The sequence shown here is derived from an EMBL/GenBank/DDBJ whole genome shotgun (WGS) entry which is preliminary data.</text>
</comment>
<keyword evidence="1" id="KW-0732">Signal</keyword>
<protein>
    <submittedName>
        <fullName evidence="2">Uncharacterized protein</fullName>
    </submittedName>
</protein>
<accession>A0ABS4AV17</accession>
<organism evidence="2 3">
    <name type="scientific">Roseomonas nitratireducens</name>
    <dbReference type="NCBI Taxonomy" id="2820810"/>
    <lineage>
        <taxon>Bacteria</taxon>
        <taxon>Pseudomonadati</taxon>
        <taxon>Pseudomonadota</taxon>
        <taxon>Alphaproteobacteria</taxon>
        <taxon>Acetobacterales</taxon>
        <taxon>Roseomonadaceae</taxon>
        <taxon>Roseomonas</taxon>
    </lineage>
</organism>
<dbReference type="EMBL" id="JAGIYZ010000014">
    <property type="protein sequence ID" value="MBP0465215.1"/>
    <property type="molecule type" value="Genomic_DNA"/>
</dbReference>
<sequence>MLRLIVALVVLLALPARAAETSLLAMLRYAPLPAPAVLAPGRVLLAYARADLVAGTPGPTAGPGHDRLAALTTGRGYAYLAGLNAMVAADWPQASGFDFDAVEAVLLVEGEVPNAFRLLAGARLPALPALGRPIAPMGFAEAVRDGVPMLARGEDLALDFARRRNPEALGGGMGLSLRIAAPAPGLLLATRDWAEMDEALAAAATQQTLADTREVLALLRGAGGGEDGRGLSQAIMLTPELYLPDGSTVLGFDPPRPADDPAREMAAMRERLAALTAADLPPMPAWSFAMLADRREGAVVHTRFVLLFEAPEAAAAGAEAMLARLAAMEAGPRRLGLSGQRIVSEPSGVADLHLAVVEARLPADAPRALARDVMDRIFGRKPSPMAIGQVPRAVVADPP</sequence>
<proteinExistence type="predicted"/>
<feature type="signal peptide" evidence="1">
    <location>
        <begin position="1"/>
        <end position="18"/>
    </location>
</feature>
<name>A0ABS4AV17_9PROT</name>
<evidence type="ECO:0000313" key="3">
    <source>
        <dbReference type="Proteomes" id="UP000680815"/>
    </source>
</evidence>
<evidence type="ECO:0000256" key="1">
    <source>
        <dbReference type="SAM" id="SignalP"/>
    </source>
</evidence>
<reference evidence="2 3" key="1">
    <citation type="submission" date="2021-03" db="EMBL/GenBank/DDBJ databases">
        <authorList>
            <person name="So Y."/>
        </authorList>
    </citation>
    <scope>NUCLEOTIDE SEQUENCE [LARGE SCALE GENOMIC DNA]</scope>
    <source>
        <strain evidence="2 3">PWR1</strain>
    </source>
</reference>